<comment type="caution">
    <text evidence="2">The sequence shown here is derived from an EMBL/GenBank/DDBJ whole genome shotgun (WGS) entry which is preliminary data.</text>
</comment>
<feature type="compositionally biased region" description="Low complexity" evidence="1">
    <location>
        <begin position="140"/>
        <end position="155"/>
    </location>
</feature>
<dbReference type="AlphaFoldDB" id="A0AAD7CHI6"/>
<feature type="region of interest" description="Disordered" evidence="1">
    <location>
        <begin position="136"/>
        <end position="156"/>
    </location>
</feature>
<dbReference type="EMBL" id="JARKIE010000366">
    <property type="protein sequence ID" value="KAJ7649251.1"/>
    <property type="molecule type" value="Genomic_DNA"/>
</dbReference>
<sequence>MVFTSHIDQLSTLVYCHFSDSIVHRVPLGIRMGTLPVCALHGGHFYIHDQDLREPAVIVRVPVAPPYSPDTVNHDIEMTSIDIPSSMPEFQLSCLSIGLPSCSRRTTGYSISQDAPRIPRATGLPRACPASIFGPPRIAGPTSTSGNSPSTSTTPRLGARCRRVWAVRHDHRRRAARERHEAQNWSGARPLRSASRAAHIFPRPRHSVRRHQLLHGCPCLGRCARSCVCHSHRRRGHGCLVCAVVCYLSAHACASGSKSKQNNRVDDRIELERKNGSTSASSRSSTFAAQRRITVPNRDRASPDAGNIAVSIAQTRLWETCPWPTASSAVGGTPEPQTAASRTIFEGTIAYLSPYSLQFSLYR</sequence>
<keyword evidence="3" id="KW-1185">Reference proteome</keyword>
<reference evidence="2" key="1">
    <citation type="submission" date="2023-03" db="EMBL/GenBank/DDBJ databases">
        <title>Massive genome expansion in bonnet fungi (Mycena s.s.) driven by repeated elements and novel gene families across ecological guilds.</title>
        <authorList>
            <consortium name="Lawrence Berkeley National Laboratory"/>
            <person name="Harder C.B."/>
            <person name="Miyauchi S."/>
            <person name="Viragh M."/>
            <person name="Kuo A."/>
            <person name="Thoen E."/>
            <person name="Andreopoulos B."/>
            <person name="Lu D."/>
            <person name="Skrede I."/>
            <person name="Drula E."/>
            <person name="Henrissat B."/>
            <person name="Morin E."/>
            <person name="Kohler A."/>
            <person name="Barry K."/>
            <person name="LaButti K."/>
            <person name="Morin E."/>
            <person name="Salamov A."/>
            <person name="Lipzen A."/>
            <person name="Mereny Z."/>
            <person name="Hegedus B."/>
            <person name="Baldrian P."/>
            <person name="Stursova M."/>
            <person name="Weitz H."/>
            <person name="Taylor A."/>
            <person name="Grigoriev I.V."/>
            <person name="Nagy L.G."/>
            <person name="Martin F."/>
            <person name="Kauserud H."/>
        </authorList>
    </citation>
    <scope>NUCLEOTIDE SEQUENCE</scope>
    <source>
        <strain evidence="2">CBHHK067</strain>
    </source>
</reference>
<evidence type="ECO:0000313" key="2">
    <source>
        <dbReference type="EMBL" id="KAJ7649251.1"/>
    </source>
</evidence>
<gene>
    <name evidence="2" type="ORF">B0H17DRAFT_420503</name>
</gene>
<protein>
    <submittedName>
        <fullName evidence="2">Uncharacterized protein</fullName>
    </submittedName>
</protein>
<evidence type="ECO:0000256" key="1">
    <source>
        <dbReference type="SAM" id="MobiDB-lite"/>
    </source>
</evidence>
<accession>A0AAD7CHI6</accession>
<dbReference type="Proteomes" id="UP001221757">
    <property type="component" value="Unassembled WGS sequence"/>
</dbReference>
<evidence type="ECO:0000313" key="3">
    <source>
        <dbReference type="Proteomes" id="UP001221757"/>
    </source>
</evidence>
<name>A0AAD7CHI6_MYCRO</name>
<proteinExistence type="predicted"/>
<organism evidence="2 3">
    <name type="scientific">Mycena rosella</name>
    <name type="common">Pink bonnet</name>
    <name type="synonym">Agaricus rosellus</name>
    <dbReference type="NCBI Taxonomy" id="1033263"/>
    <lineage>
        <taxon>Eukaryota</taxon>
        <taxon>Fungi</taxon>
        <taxon>Dikarya</taxon>
        <taxon>Basidiomycota</taxon>
        <taxon>Agaricomycotina</taxon>
        <taxon>Agaricomycetes</taxon>
        <taxon>Agaricomycetidae</taxon>
        <taxon>Agaricales</taxon>
        <taxon>Marasmiineae</taxon>
        <taxon>Mycenaceae</taxon>
        <taxon>Mycena</taxon>
    </lineage>
</organism>